<dbReference type="PANTHER" id="PTHR10334">
    <property type="entry name" value="CYSTEINE-RICH SECRETORY PROTEIN-RELATED"/>
    <property type="match status" value="1"/>
</dbReference>
<dbReference type="InterPro" id="IPR001283">
    <property type="entry name" value="CRISP-related"/>
</dbReference>
<evidence type="ECO:0000259" key="5">
    <source>
        <dbReference type="SMART" id="SM00198"/>
    </source>
</evidence>
<dbReference type="SMART" id="SM00198">
    <property type="entry name" value="SCP"/>
    <property type="match status" value="1"/>
</dbReference>
<accession>A0A3L8E0G2</accession>
<dbReference type="CDD" id="cd05380">
    <property type="entry name" value="CAP_euk"/>
    <property type="match status" value="1"/>
</dbReference>
<evidence type="ECO:0000256" key="1">
    <source>
        <dbReference type="ARBA" id="ARBA00004613"/>
    </source>
</evidence>
<dbReference type="AlphaFoldDB" id="A0A3L8E0G2"/>
<comment type="subcellular location">
    <subcellularLocation>
        <location evidence="1">Secreted</location>
    </subcellularLocation>
</comment>
<dbReference type="PRINTS" id="PR00837">
    <property type="entry name" value="V5TPXLIKE"/>
</dbReference>
<dbReference type="InterPro" id="IPR002413">
    <property type="entry name" value="V5_allergen-like"/>
</dbReference>
<dbReference type="SUPFAM" id="SSF55797">
    <property type="entry name" value="PR-1-like"/>
    <property type="match status" value="1"/>
</dbReference>
<dbReference type="Gene3D" id="3.40.33.10">
    <property type="entry name" value="CAP"/>
    <property type="match status" value="1"/>
</dbReference>
<proteinExistence type="predicted"/>
<dbReference type="PRINTS" id="PR00838">
    <property type="entry name" value="V5ALLERGEN"/>
</dbReference>
<name>A0A3L8E0G2_OOCBI</name>
<dbReference type="InterPro" id="IPR018244">
    <property type="entry name" value="Allrgn_V5/Tpx1_CS"/>
</dbReference>
<keyword evidence="2" id="KW-0964">Secreted</keyword>
<gene>
    <name evidence="6" type="ORF">DMN91_002366</name>
</gene>
<dbReference type="InterPro" id="IPR035940">
    <property type="entry name" value="CAP_sf"/>
</dbReference>
<evidence type="ECO:0000256" key="3">
    <source>
        <dbReference type="ARBA" id="ARBA00023157"/>
    </source>
</evidence>
<evidence type="ECO:0000256" key="2">
    <source>
        <dbReference type="ARBA" id="ARBA00022525"/>
    </source>
</evidence>
<comment type="caution">
    <text evidence="6">The sequence shown here is derived from an EMBL/GenBank/DDBJ whole genome shotgun (WGS) entry which is preliminary data.</text>
</comment>
<dbReference type="PROSITE" id="PS01009">
    <property type="entry name" value="CRISP_1"/>
    <property type="match status" value="1"/>
</dbReference>
<dbReference type="GO" id="GO:0005576">
    <property type="term" value="C:extracellular region"/>
    <property type="evidence" value="ECO:0007669"/>
    <property type="project" value="UniProtKB-SubCell"/>
</dbReference>
<protein>
    <recommendedName>
        <fullName evidence="5">SCP domain-containing protein</fullName>
    </recommendedName>
</protein>
<dbReference type="OrthoDB" id="43654at2759"/>
<keyword evidence="3" id="KW-1015">Disulfide bond</keyword>
<feature type="region of interest" description="Disordered" evidence="4">
    <location>
        <begin position="167"/>
        <end position="188"/>
    </location>
</feature>
<organism evidence="6">
    <name type="scientific">Ooceraea biroi</name>
    <name type="common">Clonal raider ant</name>
    <name type="synonym">Cerapachys biroi</name>
    <dbReference type="NCBI Taxonomy" id="2015173"/>
    <lineage>
        <taxon>Eukaryota</taxon>
        <taxon>Metazoa</taxon>
        <taxon>Ecdysozoa</taxon>
        <taxon>Arthropoda</taxon>
        <taxon>Hexapoda</taxon>
        <taxon>Insecta</taxon>
        <taxon>Pterygota</taxon>
        <taxon>Neoptera</taxon>
        <taxon>Endopterygota</taxon>
        <taxon>Hymenoptera</taxon>
        <taxon>Apocrita</taxon>
        <taxon>Aculeata</taxon>
        <taxon>Formicoidea</taxon>
        <taxon>Formicidae</taxon>
        <taxon>Dorylinae</taxon>
        <taxon>Ooceraea</taxon>
    </lineage>
</organism>
<sequence>MPSFRLLLETQLNVDARMPIVVTGVVTTSVARSKTDRKALMKEDLGNFEDRSIHHQADTNFASKREAYTRGEGNRQEWIAVQVTIRKGNMVGFFNLLSLAILAGVFISANAVDYCNLASCSDVGEVHTMCQYPSSEPGPKCQQAHDVGLTDSEKKFIVKKHNELRQRVASGQETRGSPGPQPPASNMQDLTWDDELATIAQRYQVGQNIARTSTTGKEAPGIDRMINAWYNEVALFNNADVSPFKYFEETGHYTQMLWADTVTIGCG</sequence>
<evidence type="ECO:0000256" key="4">
    <source>
        <dbReference type="SAM" id="MobiDB-lite"/>
    </source>
</evidence>
<dbReference type="Pfam" id="PF00188">
    <property type="entry name" value="CAP"/>
    <property type="match status" value="1"/>
</dbReference>
<dbReference type="InterPro" id="IPR014044">
    <property type="entry name" value="CAP_dom"/>
</dbReference>
<reference evidence="6" key="1">
    <citation type="journal article" date="2018" name="Genome Res.">
        <title>The genomic architecture and molecular evolution of ant odorant receptors.</title>
        <authorList>
            <person name="McKenzie S.K."/>
            <person name="Kronauer D.J.C."/>
        </authorList>
    </citation>
    <scope>NUCLEOTIDE SEQUENCE [LARGE SCALE GENOMIC DNA]</scope>
    <source>
        <strain evidence="6">Clonal line C1</strain>
    </source>
</reference>
<feature type="domain" description="SCP" evidence="5">
    <location>
        <begin position="152"/>
        <end position="267"/>
    </location>
</feature>
<dbReference type="EMBL" id="QOIP01000002">
    <property type="protein sequence ID" value="RLU26200.1"/>
    <property type="molecule type" value="Genomic_DNA"/>
</dbReference>
<evidence type="ECO:0000313" key="6">
    <source>
        <dbReference type="EMBL" id="RLU26200.1"/>
    </source>
</evidence>
<reference evidence="6" key="2">
    <citation type="submission" date="2018-07" db="EMBL/GenBank/DDBJ databases">
        <authorList>
            <person name="Mckenzie S.K."/>
            <person name="Kronauer D.J.C."/>
        </authorList>
    </citation>
    <scope>NUCLEOTIDE SEQUENCE</scope>
    <source>
        <strain evidence="6">Clonal line C1</strain>
    </source>
</reference>
<dbReference type="Proteomes" id="UP000279307">
    <property type="component" value="Chromosome 2"/>
</dbReference>